<accession>A0A820LLZ6</accession>
<feature type="compositionally biased region" description="Polar residues" evidence="1">
    <location>
        <begin position="57"/>
        <end position="70"/>
    </location>
</feature>
<feature type="region of interest" description="Disordered" evidence="1">
    <location>
        <begin position="1"/>
        <end position="97"/>
    </location>
</feature>
<dbReference type="AlphaFoldDB" id="A0A820LLZ6"/>
<evidence type="ECO:0000313" key="3">
    <source>
        <dbReference type="Proteomes" id="UP000663868"/>
    </source>
</evidence>
<name>A0A820LLZ6_9BILA</name>
<reference evidence="2" key="1">
    <citation type="submission" date="2021-02" db="EMBL/GenBank/DDBJ databases">
        <authorList>
            <person name="Nowell W R."/>
        </authorList>
    </citation>
    <scope>NUCLEOTIDE SEQUENCE</scope>
</reference>
<evidence type="ECO:0000256" key="1">
    <source>
        <dbReference type="SAM" id="MobiDB-lite"/>
    </source>
</evidence>
<comment type="caution">
    <text evidence="2">The sequence shown here is derived from an EMBL/GenBank/DDBJ whole genome shotgun (WGS) entry which is preliminary data.</text>
</comment>
<sequence>ITKPYQNGHAGNNSGFSTNSDSAIDLSSGITSMNITNNHKHPSNDEIQKQVDRDLPSFQSTPLKVTTETSIQKDHQNSFSPVSPNGKANASSSSKLISVKIRQAPNINEIHYYNGTNNNNNPSSPNQRTPAIHT</sequence>
<evidence type="ECO:0000313" key="2">
    <source>
        <dbReference type="EMBL" id="CAF4359344.1"/>
    </source>
</evidence>
<feature type="compositionally biased region" description="Basic and acidic residues" evidence="1">
    <location>
        <begin position="42"/>
        <end position="55"/>
    </location>
</feature>
<feature type="compositionally biased region" description="Polar residues" evidence="1">
    <location>
        <begin position="28"/>
        <end position="37"/>
    </location>
</feature>
<organism evidence="2 3">
    <name type="scientific">Adineta steineri</name>
    <dbReference type="NCBI Taxonomy" id="433720"/>
    <lineage>
        <taxon>Eukaryota</taxon>
        <taxon>Metazoa</taxon>
        <taxon>Spiralia</taxon>
        <taxon>Gnathifera</taxon>
        <taxon>Rotifera</taxon>
        <taxon>Eurotatoria</taxon>
        <taxon>Bdelloidea</taxon>
        <taxon>Adinetida</taxon>
        <taxon>Adinetidae</taxon>
        <taxon>Adineta</taxon>
    </lineage>
</organism>
<dbReference type="Proteomes" id="UP000663868">
    <property type="component" value="Unassembled WGS sequence"/>
</dbReference>
<feature type="compositionally biased region" description="Low complexity" evidence="1">
    <location>
        <begin position="117"/>
        <end position="126"/>
    </location>
</feature>
<feature type="compositionally biased region" description="Polar residues" evidence="1">
    <location>
        <begin position="77"/>
        <end position="96"/>
    </location>
</feature>
<feature type="region of interest" description="Disordered" evidence="1">
    <location>
        <begin position="111"/>
        <end position="134"/>
    </location>
</feature>
<feature type="non-terminal residue" evidence="2">
    <location>
        <position position="1"/>
    </location>
</feature>
<feature type="compositionally biased region" description="Polar residues" evidence="1">
    <location>
        <begin position="9"/>
        <end position="22"/>
    </location>
</feature>
<proteinExistence type="predicted"/>
<gene>
    <name evidence="2" type="ORF">KXQ929_LOCUS48722</name>
</gene>
<protein>
    <submittedName>
        <fullName evidence="2">Uncharacterized protein</fullName>
    </submittedName>
</protein>
<dbReference type="EMBL" id="CAJOBB010019544">
    <property type="protein sequence ID" value="CAF4359344.1"/>
    <property type="molecule type" value="Genomic_DNA"/>
</dbReference>